<accession>A0A1M5EAR8</accession>
<gene>
    <name evidence="1" type="ORF">SAMN05443549_101263</name>
</gene>
<protein>
    <submittedName>
        <fullName evidence="1">Uncharacterized protein</fullName>
    </submittedName>
</protein>
<evidence type="ECO:0000313" key="2">
    <source>
        <dbReference type="Proteomes" id="UP000184516"/>
    </source>
</evidence>
<proteinExistence type="predicted"/>
<dbReference type="Proteomes" id="UP000184516">
    <property type="component" value="Unassembled WGS sequence"/>
</dbReference>
<dbReference type="AlphaFoldDB" id="A0A1M5EAR8"/>
<name>A0A1M5EAR8_9FLAO</name>
<evidence type="ECO:0000313" key="1">
    <source>
        <dbReference type="EMBL" id="SHF76329.1"/>
    </source>
</evidence>
<dbReference type="STRING" id="468056.SAMN05443549_101263"/>
<reference evidence="2" key="1">
    <citation type="submission" date="2016-11" db="EMBL/GenBank/DDBJ databases">
        <authorList>
            <person name="Varghese N."/>
            <person name="Submissions S."/>
        </authorList>
    </citation>
    <scope>NUCLEOTIDE SEQUENCE [LARGE SCALE GENOMIC DNA]</scope>
    <source>
        <strain evidence="2">DSM 19978</strain>
    </source>
</reference>
<sequence>MLSCTVLKFIISIKIETVFSLEFVTNTPKIIIGGTATNELDLYENKTTAAIEEHEKK</sequence>
<dbReference type="EMBL" id="FQWB01000001">
    <property type="protein sequence ID" value="SHF76329.1"/>
    <property type="molecule type" value="Genomic_DNA"/>
</dbReference>
<keyword evidence="2" id="KW-1185">Reference proteome</keyword>
<organism evidence="1 2">
    <name type="scientific">Flavobacterium fluvii</name>
    <dbReference type="NCBI Taxonomy" id="468056"/>
    <lineage>
        <taxon>Bacteria</taxon>
        <taxon>Pseudomonadati</taxon>
        <taxon>Bacteroidota</taxon>
        <taxon>Flavobacteriia</taxon>
        <taxon>Flavobacteriales</taxon>
        <taxon>Flavobacteriaceae</taxon>
        <taxon>Flavobacterium</taxon>
    </lineage>
</organism>